<dbReference type="NCBIfam" id="TIGR00133">
    <property type="entry name" value="gatB"/>
    <property type="match status" value="1"/>
</dbReference>
<dbReference type="GO" id="GO:0030956">
    <property type="term" value="C:glutamyl-tRNA(Gln) amidotransferase complex"/>
    <property type="evidence" value="ECO:0007669"/>
    <property type="project" value="UniProtKB-UniRule"/>
</dbReference>
<evidence type="ECO:0000256" key="1">
    <source>
        <dbReference type="ARBA" id="ARBA00005306"/>
    </source>
</evidence>
<comment type="subcellular location">
    <subcellularLocation>
        <location evidence="7">Mitochondrion</location>
    </subcellularLocation>
</comment>
<name>A0A7R9KJR3_9ACAR</name>
<evidence type="ECO:0000259" key="8">
    <source>
        <dbReference type="SMART" id="SM00845"/>
    </source>
</evidence>
<evidence type="ECO:0000256" key="6">
    <source>
        <dbReference type="ARBA" id="ARBA00047913"/>
    </source>
</evidence>
<keyword evidence="2 7" id="KW-0436">Ligase</keyword>
<keyword evidence="4 7" id="KW-0067">ATP-binding</keyword>
<dbReference type="Pfam" id="PF02934">
    <property type="entry name" value="GatB_N"/>
    <property type="match status" value="1"/>
</dbReference>
<evidence type="ECO:0000313" key="9">
    <source>
        <dbReference type="EMBL" id="CAD7623019.1"/>
    </source>
</evidence>
<evidence type="ECO:0000256" key="7">
    <source>
        <dbReference type="HAMAP-Rule" id="MF_03147"/>
    </source>
</evidence>
<dbReference type="PANTHER" id="PTHR11659">
    <property type="entry name" value="GLUTAMYL-TRNA GLN AMIDOTRANSFERASE SUBUNIT B MITOCHONDRIAL AND PROKARYOTIC PET112-RELATED"/>
    <property type="match status" value="1"/>
</dbReference>
<dbReference type="AlphaFoldDB" id="A0A7R9KJR3"/>
<keyword evidence="3 7" id="KW-0547">Nucleotide-binding</keyword>
<dbReference type="GO" id="GO:0050567">
    <property type="term" value="F:glutaminyl-tRNA synthase (glutamine-hydrolyzing) activity"/>
    <property type="evidence" value="ECO:0007669"/>
    <property type="project" value="UniProtKB-UniRule"/>
</dbReference>
<dbReference type="GO" id="GO:0005739">
    <property type="term" value="C:mitochondrion"/>
    <property type="evidence" value="ECO:0007669"/>
    <property type="project" value="UniProtKB-SubCell"/>
</dbReference>
<comment type="subunit">
    <text evidence="7">Subunit of the heterotrimeric GatCAB amidotransferase (AdT) complex, composed of A, B and C subunits.</text>
</comment>
<comment type="function">
    <text evidence="7">Allows the formation of correctly charged Gln-tRNA(Gln) through the transamidation of misacylated Glu-tRNA(Gln) in the mitochondria. The reaction takes place in the presence of glutamine and ATP through an activated gamma-phospho-Glu-tRNA(Gln).</text>
</comment>
<dbReference type="InterPro" id="IPR017959">
    <property type="entry name" value="Asn/Gln-tRNA_amidoTrfase_suB/E"/>
</dbReference>
<comment type="catalytic activity">
    <reaction evidence="6 7">
        <text>L-glutamyl-tRNA(Gln) + L-glutamine + ATP + H2O = L-glutaminyl-tRNA(Gln) + L-glutamate + ADP + phosphate + H(+)</text>
        <dbReference type="Rhea" id="RHEA:17521"/>
        <dbReference type="Rhea" id="RHEA-COMP:9681"/>
        <dbReference type="Rhea" id="RHEA-COMP:9684"/>
        <dbReference type="ChEBI" id="CHEBI:15377"/>
        <dbReference type="ChEBI" id="CHEBI:15378"/>
        <dbReference type="ChEBI" id="CHEBI:29985"/>
        <dbReference type="ChEBI" id="CHEBI:30616"/>
        <dbReference type="ChEBI" id="CHEBI:43474"/>
        <dbReference type="ChEBI" id="CHEBI:58359"/>
        <dbReference type="ChEBI" id="CHEBI:78520"/>
        <dbReference type="ChEBI" id="CHEBI:78521"/>
        <dbReference type="ChEBI" id="CHEBI:456216"/>
    </reaction>
</comment>
<dbReference type="Pfam" id="PF02637">
    <property type="entry name" value="GatB_Yqey"/>
    <property type="match status" value="1"/>
</dbReference>
<feature type="domain" description="Asn/Gln amidotransferase" evidence="8">
    <location>
        <begin position="355"/>
        <end position="485"/>
    </location>
</feature>
<dbReference type="EMBL" id="OC855991">
    <property type="protein sequence ID" value="CAD7623019.1"/>
    <property type="molecule type" value="Genomic_DNA"/>
</dbReference>
<evidence type="ECO:0000256" key="2">
    <source>
        <dbReference type="ARBA" id="ARBA00022598"/>
    </source>
</evidence>
<dbReference type="GO" id="GO:0005524">
    <property type="term" value="F:ATP binding"/>
    <property type="evidence" value="ECO:0007669"/>
    <property type="project" value="UniProtKB-KW"/>
</dbReference>
<keyword evidence="10" id="KW-1185">Reference proteome</keyword>
<evidence type="ECO:0000313" key="10">
    <source>
        <dbReference type="Proteomes" id="UP000759131"/>
    </source>
</evidence>
<dbReference type="NCBIfam" id="NF004012">
    <property type="entry name" value="PRK05477.1-2"/>
    <property type="match status" value="1"/>
</dbReference>
<evidence type="ECO:0000256" key="4">
    <source>
        <dbReference type="ARBA" id="ARBA00022840"/>
    </source>
</evidence>
<comment type="similarity">
    <text evidence="1 7">Belongs to the GatB/GatE family. GatB subfamily.</text>
</comment>
<accession>A0A7R9KJR3</accession>
<dbReference type="HAMAP" id="MF_00121">
    <property type="entry name" value="GatB"/>
    <property type="match status" value="1"/>
</dbReference>
<dbReference type="InterPro" id="IPR006075">
    <property type="entry name" value="Asn/Gln-tRNA_Trfase_suB/E_cat"/>
</dbReference>
<evidence type="ECO:0000256" key="5">
    <source>
        <dbReference type="ARBA" id="ARBA00022917"/>
    </source>
</evidence>
<keyword evidence="7" id="KW-0496">Mitochondrion</keyword>
<dbReference type="EC" id="6.3.5.-" evidence="7"/>
<reference evidence="9" key="1">
    <citation type="submission" date="2020-11" db="EMBL/GenBank/DDBJ databases">
        <authorList>
            <person name="Tran Van P."/>
        </authorList>
    </citation>
    <scope>NUCLEOTIDE SEQUENCE</scope>
</reference>
<dbReference type="GO" id="GO:0070681">
    <property type="term" value="P:glutaminyl-tRNAGln biosynthesis via transamidation"/>
    <property type="evidence" value="ECO:0007669"/>
    <property type="project" value="UniProtKB-UniRule"/>
</dbReference>
<evidence type="ECO:0000256" key="3">
    <source>
        <dbReference type="ARBA" id="ARBA00022741"/>
    </source>
</evidence>
<dbReference type="EMBL" id="CAJPIZ010001416">
    <property type="protein sequence ID" value="CAG2103449.1"/>
    <property type="molecule type" value="Genomic_DNA"/>
</dbReference>
<dbReference type="InterPro" id="IPR018027">
    <property type="entry name" value="Asn/Gln_amidotransferase"/>
</dbReference>
<keyword evidence="5 7" id="KW-0648">Protein biosynthesis</keyword>
<dbReference type="Proteomes" id="UP000759131">
    <property type="component" value="Unassembled WGS sequence"/>
</dbReference>
<dbReference type="SUPFAM" id="SSF55931">
    <property type="entry name" value="Glutamine synthetase/guanido kinase"/>
    <property type="match status" value="1"/>
</dbReference>
<dbReference type="NCBIfam" id="NF004014">
    <property type="entry name" value="PRK05477.1-4"/>
    <property type="match status" value="1"/>
</dbReference>
<dbReference type="PANTHER" id="PTHR11659:SF0">
    <property type="entry name" value="GLUTAMYL-TRNA(GLN) AMIDOTRANSFERASE SUBUNIT B, MITOCHONDRIAL"/>
    <property type="match status" value="1"/>
</dbReference>
<protein>
    <recommendedName>
        <fullName evidence="7">Glutamyl-tRNA(Gln) amidotransferase subunit B, mitochondrial</fullName>
        <shortName evidence="7">Glu-AdT subunit B</shortName>
        <ecNumber evidence="7">6.3.5.-</ecNumber>
    </recommendedName>
</protein>
<dbReference type="InterPro" id="IPR004413">
    <property type="entry name" value="GatB"/>
</dbReference>
<dbReference type="GO" id="GO:0032543">
    <property type="term" value="P:mitochondrial translation"/>
    <property type="evidence" value="ECO:0007669"/>
    <property type="project" value="UniProtKB-UniRule"/>
</dbReference>
<sequence>MSALWDQLSPQVVSQYETVIGLEVHSQISSSAKLFSSSGTQYQSSPNTQVSVFDGSLPGTLPVLNRRCLESAIKTALALNCHVWKRSLFDRKHYFYADMPAGYQITQQRHPLATDGYIDFIVSAGQQSAAYMKRSKLKQIQLEQDSGKSLQDITNNRSLVDLNRAGIGLMEFVFEPDLSSAAEAVSLIKELILILKTLRTCTCKMEEGVLRVDANISVRKADEPLGVRTEVKNLNSFRFLQSAIEYEMQRQICVIESGGHVVNETRMYDMKLKQTVAMRDKEVVQDYRFMPEPNLPPILLRDDNDSTIDLINISDFEREVSGKQLPNQLRDHLLTTYGLNLDQIFQLMNEKGMTDVFIQIANYSQTKQFDTIFTFMNTELKTQLQELKQNFESCSVDLKTVAQIIDSLINEQISSRIANQLLSLYFQNEKRSPDRVIDENDWKIITNPDIIEKSCLSTIESIPKIARKYAKSGVRKRQSLLIENVMTLLNNRVNESDVWLQYDRLLRKDIKIANNS</sequence>
<dbReference type="InterPro" id="IPR014746">
    <property type="entry name" value="Gln_synth/guanido_kin_cat_dom"/>
</dbReference>
<dbReference type="InterPro" id="IPR003789">
    <property type="entry name" value="Asn/Gln_tRNA_amidoTrase-B-like"/>
</dbReference>
<dbReference type="SUPFAM" id="SSF89095">
    <property type="entry name" value="GatB/YqeY motif"/>
    <property type="match status" value="1"/>
</dbReference>
<dbReference type="OrthoDB" id="1722066at2759"/>
<gene>
    <name evidence="9" type="ORF">OSB1V03_LOCUS3480</name>
</gene>
<proteinExistence type="inferred from homology"/>
<dbReference type="SMART" id="SM00845">
    <property type="entry name" value="GatB_Yqey"/>
    <property type="match status" value="1"/>
</dbReference>
<organism evidence="9">
    <name type="scientific">Medioppia subpectinata</name>
    <dbReference type="NCBI Taxonomy" id="1979941"/>
    <lineage>
        <taxon>Eukaryota</taxon>
        <taxon>Metazoa</taxon>
        <taxon>Ecdysozoa</taxon>
        <taxon>Arthropoda</taxon>
        <taxon>Chelicerata</taxon>
        <taxon>Arachnida</taxon>
        <taxon>Acari</taxon>
        <taxon>Acariformes</taxon>
        <taxon>Sarcoptiformes</taxon>
        <taxon>Oribatida</taxon>
        <taxon>Brachypylina</taxon>
        <taxon>Oppioidea</taxon>
        <taxon>Oppiidae</taxon>
        <taxon>Medioppia</taxon>
    </lineage>
</organism>